<name>A0ABT0C5M4_9BACT</name>
<evidence type="ECO:0000313" key="2">
    <source>
        <dbReference type="EMBL" id="MCJ2382317.1"/>
    </source>
</evidence>
<feature type="transmembrane region" description="Helical" evidence="1">
    <location>
        <begin position="41"/>
        <end position="62"/>
    </location>
</feature>
<sequence length="133" mass="15199">MKAQLKKDYRNPKLYRWILIYAVYALLCVIVGIISNELLNMGIWLAVPLGGLYAVVFMPYSITETNNLQGGSGIIPILYITQIHQTGQPHKGLTVYYSIQAGKEQKRNFYPQDEQRFTAILKEINPNILIQLI</sequence>
<keyword evidence="3" id="KW-1185">Reference proteome</keyword>
<keyword evidence="1" id="KW-0472">Membrane</keyword>
<gene>
    <name evidence="2" type="ORF">MUN53_17155</name>
</gene>
<dbReference type="RefSeq" id="WP_243326617.1">
    <property type="nucleotide sequence ID" value="NZ_JAKZMM010000071.1"/>
</dbReference>
<organism evidence="2 3">
    <name type="scientific">Parabacteroides faecalis</name>
    <dbReference type="NCBI Taxonomy" id="2924040"/>
    <lineage>
        <taxon>Bacteria</taxon>
        <taxon>Pseudomonadati</taxon>
        <taxon>Bacteroidota</taxon>
        <taxon>Bacteroidia</taxon>
        <taxon>Bacteroidales</taxon>
        <taxon>Tannerellaceae</taxon>
        <taxon>Parabacteroides</taxon>
    </lineage>
</organism>
<comment type="caution">
    <text evidence="2">The sequence shown here is derived from an EMBL/GenBank/DDBJ whole genome shotgun (WGS) entry which is preliminary data.</text>
</comment>
<keyword evidence="1" id="KW-1133">Transmembrane helix</keyword>
<evidence type="ECO:0000313" key="3">
    <source>
        <dbReference type="Proteomes" id="UP001165444"/>
    </source>
</evidence>
<protein>
    <submittedName>
        <fullName evidence="2">Uncharacterized protein</fullName>
    </submittedName>
</protein>
<reference evidence="2 3" key="1">
    <citation type="submission" date="2022-03" db="EMBL/GenBank/DDBJ databases">
        <title>Parabacteroides sp. nov. isolated from swine feces.</title>
        <authorList>
            <person name="Bak J.E."/>
        </authorList>
    </citation>
    <scope>NUCLEOTIDE SEQUENCE [LARGE SCALE GENOMIC DNA]</scope>
    <source>
        <strain evidence="2 3">AGMB00274</strain>
    </source>
</reference>
<proteinExistence type="predicted"/>
<feature type="transmembrane region" description="Helical" evidence="1">
    <location>
        <begin position="14"/>
        <end position="35"/>
    </location>
</feature>
<dbReference type="EMBL" id="JAKZMM010000071">
    <property type="protein sequence ID" value="MCJ2382317.1"/>
    <property type="molecule type" value="Genomic_DNA"/>
</dbReference>
<keyword evidence="1" id="KW-0812">Transmembrane</keyword>
<evidence type="ECO:0000256" key="1">
    <source>
        <dbReference type="SAM" id="Phobius"/>
    </source>
</evidence>
<dbReference type="Proteomes" id="UP001165444">
    <property type="component" value="Unassembled WGS sequence"/>
</dbReference>
<accession>A0ABT0C5M4</accession>